<accession>A0A8D8GFA4</accession>
<reference evidence="2" key="1">
    <citation type="submission" date="2021-05" db="EMBL/GenBank/DDBJ databases">
        <authorList>
            <person name="Alioto T."/>
            <person name="Alioto T."/>
            <person name="Gomez Garrido J."/>
        </authorList>
    </citation>
    <scope>NUCLEOTIDE SEQUENCE</scope>
</reference>
<name>A0A8D8GFA4_CULPI</name>
<sequence>MSVRHLLHQDRKHRQVCHPCQKDRGSVPGLVQMHPSQHCQALQPNPGPLNHRWNRSDAYNVAGRDSTEDRLQRSQAGRGRSNGQLFPAGLPVDGRAGGEADQAGNPDRFVQ</sequence>
<dbReference type="EMBL" id="HBUE01254688">
    <property type="protein sequence ID" value="CAG6555860.1"/>
    <property type="molecule type" value="Transcribed_RNA"/>
</dbReference>
<dbReference type="EMBL" id="HBUE01149711">
    <property type="protein sequence ID" value="CAG6504584.1"/>
    <property type="molecule type" value="Transcribed_RNA"/>
</dbReference>
<dbReference type="AlphaFoldDB" id="A0A8D8GFA4"/>
<feature type="region of interest" description="Disordered" evidence="1">
    <location>
        <begin position="43"/>
        <end position="111"/>
    </location>
</feature>
<evidence type="ECO:0000313" key="2">
    <source>
        <dbReference type="EMBL" id="CAG6504584.1"/>
    </source>
</evidence>
<organism evidence="2">
    <name type="scientific">Culex pipiens</name>
    <name type="common">House mosquito</name>
    <dbReference type="NCBI Taxonomy" id="7175"/>
    <lineage>
        <taxon>Eukaryota</taxon>
        <taxon>Metazoa</taxon>
        <taxon>Ecdysozoa</taxon>
        <taxon>Arthropoda</taxon>
        <taxon>Hexapoda</taxon>
        <taxon>Insecta</taxon>
        <taxon>Pterygota</taxon>
        <taxon>Neoptera</taxon>
        <taxon>Endopterygota</taxon>
        <taxon>Diptera</taxon>
        <taxon>Nematocera</taxon>
        <taxon>Culicoidea</taxon>
        <taxon>Culicidae</taxon>
        <taxon>Culicinae</taxon>
        <taxon>Culicini</taxon>
        <taxon>Culex</taxon>
        <taxon>Culex</taxon>
    </lineage>
</organism>
<proteinExistence type="predicted"/>
<evidence type="ECO:0000256" key="1">
    <source>
        <dbReference type="SAM" id="MobiDB-lite"/>
    </source>
</evidence>
<protein>
    <submittedName>
        <fullName evidence="2">(northern house mosquito) hypothetical protein</fullName>
    </submittedName>
</protein>